<feature type="domain" description="HTH hxlR-type" evidence="5">
    <location>
        <begin position="11"/>
        <end position="108"/>
    </location>
</feature>
<evidence type="ECO:0000256" key="4">
    <source>
        <dbReference type="SAM" id="MobiDB-lite"/>
    </source>
</evidence>
<dbReference type="PANTHER" id="PTHR33204:SF36">
    <property type="entry name" value="TRANSCRIPTIONAL REGULATORY PROTEIN"/>
    <property type="match status" value="1"/>
</dbReference>
<evidence type="ECO:0000313" key="6">
    <source>
        <dbReference type="EMBL" id="MFD2094181.1"/>
    </source>
</evidence>
<evidence type="ECO:0000256" key="1">
    <source>
        <dbReference type="ARBA" id="ARBA00023015"/>
    </source>
</evidence>
<keyword evidence="1" id="KW-0805">Transcription regulation</keyword>
<protein>
    <submittedName>
        <fullName evidence="6">Winged helix-turn-helix transcriptional regulator</fullName>
    </submittedName>
</protein>
<keyword evidence="7" id="KW-1185">Reference proteome</keyword>
<proteinExistence type="predicted"/>
<organism evidence="6 7">
    <name type="scientific">Blastococcus deserti</name>
    <dbReference type="NCBI Taxonomy" id="2259033"/>
    <lineage>
        <taxon>Bacteria</taxon>
        <taxon>Bacillati</taxon>
        <taxon>Actinomycetota</taxon>
        <taxon>Actinomycetes</taxon>
        <taxon>Geodermatophilales</taxon>
        <taxon>Geodermatophilaceae</taxon>
        <taxon>Blastococcus</taxon>
    </lineage>
</organism>
<dbReference type="RefSeq" id="WP_376880736.1">
    <property type="nucleotide sequence ID" value="NZ_JBHUHP010000030.1"/>
</dbReference>
<comment type="caution">
    <text evidence="6">The sequence shown here is derived from an EMBL/GenBank/DDBJ whole genome shotgun (WGS) entry which is preliminary data.</text>
</comment>
<dbReference type="PANTHER" id="PTHR33204">
    <property type="entry name" value="TRANSCRIPTIONAL REGULATOR, MARR FAMILY"/>
    <property type="match status" value="1"/>
</dbReference>
<sequence length="173" mass="18378">MRQTSFAAMQCSLARSLEVVGDWWSPLVLRDLFLGLDRFDQLVDDLGISRNLLADRLAKLVEGGVVAREAYQERPVRHRYLLTDAGRELVPVLLALTAWGDRWMTPDGGPPLLVAHVGCGARTTPTVCCSACGEPLRSDDVAVSAGPGGRSAPGTALLEGVLGPRPGAGTMDA</sequence>
<name>A0ABW4XHT7_9ACTN</name>
<dbReference type="Proteomes" id="UP001597402">
    <property type="component" value="Unassembled WGS sequence"/>
</dbReference>
<evidence type="ECO:0000259" key="5">
    <source>
        <dbReference type="PROSITE" id="PS51118"/>
    </source>
</evidence>
<reference evidence="7" key="1">
    <citation type="journal article" date="2019" name="Int. J. Syst. Evol. Microbiol.">
        <title>The Global Catalogue of Microorganisms (GCM) 10K type strain sequencing project: providing services to taxonomists for standard genome sequencing and annotation.</title>
        <authorList>
            <consortium name="The Broad Institute Genomics Platform"/>
            <consortium name="The Broad Institute Genome Sequencing Center for Infectious Disease"/>
            <person name="Wu L."/>
            <person name="Ma J."/>
        </authorList>
    </citation>
    <scope>NUCLEOTIDE SEQUENCE [LARGE SCALE GENOMIC DNA]</scope>
    <source>
        <strain evidence="7">JCM 3338</strain>
    </source>
</reference>
<dbReference type="Gene3D" id="1.10.10.10">
    <property type="entry name" value="Winged helix-like DNA-binding domain superfamily/Winged helix DNA-binding domain"/>
    <property type="match status" value="1"/>
</dbReference>
<dbReference type="InterPro" id="IPR036390">
    <property type="entry name" value="WH_DNA-bd_sf"/>
</dbReference>
<keyword evidence="2" id="KW-0238">DNA-binding</keyword>
<dbReference type="InterPro" id="IPR002577">
    <property type="entry name" value="HTH_HxlR"/>
</dbReference>
<accession>A0ABW4XHT7</accession>
<dbReference type="InterPro" id="IPR036388">
    <property type="entry name" value="WH-like_DNA-bd_sf"/>
</dbReference>
<keyword evidence="3" id="KW-0804">Transcription</keyword>
<dbReference type="Pfam" id="PF01638">
    <property type="entry name" value="HxlR"/>
    <property type="match status" value="1"/>
</dbReference>
<dbReference type="PROSITE" id="PS51118">
    <property type="entry name" value="HTH_HXLR"/>
    <property type="match status" value="1"/>
</dbReference>
<evidence type="ECO:0000256" key="2">
    <source>
        <dbReference type="ARBA" id="ARBA00023125"/>
    </source>
</evidence>
<dbReference type="EMBL" id="JBHUHP010000030">
    <property type="protein sequence ID" value="MFD2094181.1"/>
    <property type="molecule type" value="Genomic_DNA"/>
</dbReference>
<dbReference type="SUPFAM" id="SSF46785">
    <property type="entry name" value="Winged helix' DNA-binding domain"/>
    <property type="match status" value="1"/>
</dbReference>
<gene>
    <name evidence="6" type="ORF">ACFSHS_21650</name>
</gene>
<evidence type="ECO:0000256" key="3">
    <source>
        <dbReference type="ARBA" id="ARBA00023163"/>
    </source>
</evidence>
<feature type="region of interest" description="Disordered" evidence="4">
    <location>
        <begin position="144"/>
        <end position="173"/>
    </location>
</feature>
<evidence type="ECO:0000313" key="7">
    <source>
        <dbReference type="Proteomes" id="UP001597402"/>
    </source>
</evidence>